<dbReference type="AlphaFoldDB" id="A0A0U2GSZ2"/>
<evidence type="ECO:0000256" key="1">
    <source>
        <dbReference type="ARBA" id="ARBA00003257"/>
    </source>
</evidence>
<dbReference type="EMBL" id="KR819174">
    <property type="protein sequence ID" value="ALC75994.1"/>
    <property type="molecule type" value="Genomic_DNA"/>
</dbReference>
<feature type="transmembrane region" description="Helical" evidence="14">
    <location>
        <begin position="7"/>
        <end position="24"/>
    </location>
</feature>
<comment type="subcellular location">
    <subcellularLocation>
        <location evidence="2 12">Mitochondrion inner membrane</location>
        <topology evidence="2 12">Multi-pass membrane protein</topology>
    </subcellularLocation>
</comment>
<evidence type="ECO:0000313" key="15">
    <source>
        <dbReference type="EMBL" id="ALC75994.1"/>
    </source>
</evidence>
<dbReference type="GO" id="GO:0005743">
    <property type="term" value="C:mitochondrial inner membrane"/>
    <property type="evidence" value="ECO:0007669"/>
    <property type="project" value="UniProtKB-SubCell"/>
</dbReference>
<evidence type="ECO:0000256" key="13">
    <source>
        <dbReference type="RuleBase" id="RU000473"/>
    </source>
</evidence>
<dbReference type="EC" id="7.1.1.2" evidence="13"/>
<dbReference type="Pfam" id="PF00146">
    <property type="entry name" value="NADHdh"/>
    <property type="match status" value="1"/>
</dbReference>
<feature type="transmembrane region" description="Helical" evidence="14">
    <location>
        <begin position="283"/>
        <end position="301"/>
    </location>
</feature>
<evidence type="ECO:0000256" key="7">
    <source>
        <dbReference type="ARBA" id="ARBA00022792"/>
    </source>
</evidence>
<dbReference type="InterPro" id="IPR001694">
    <property type="entry name" value="NADH_UbQ_OxRdtase_su1/FPO"/>
</dbReference>
<feature type="transmembrane region" description="Helical" evidence="14">
    <location>
        <begin position="172"/>
        <end position="192"/>
    </location>
</feature>
<keyword evidence="8 14" id="KW-1133">Transmembrane helix</keyword>
<evidence type="ECO:0000256" key="14">
    <source>
        <dbReference type="SAM" id="Phobius"/>
    </source>
</evidence>
<dbReference type="PROSITE" id="PS00668">
    <property type="entry name" value="COMPLEX1_ND1_2"/>
    <property type="match status" value="1"/>
</dbReference>
<evidence type="ECO:0000256" key="8">
    <source>
        <dbReference type="ARBA" id="ARBA00022989"/>
    </source>
</evidence>
<feature type="transmembrane region" description="Helical" evidence="14">
    <location>
        <begin position="221"/>
        <end position="245"/>
    </location>
</feature>
<evidence type="ECO:0000256" key="3">
    <source>
        <dbReference type="ARBA" id="ARBA00010535"/>
    </source>
</evidence>
<feature type="transmembrane region" description="Helical" evidence="14">
    <location>
        <begin position="252"/>
        <end position="271"/>
    </location>
</feature>
<sequence>MFKTVNLLFLLIMVMLSIAFFTLMERKVIGYSQSRKGPNKILITGIVQPMADAIKLLSKEVNLNFNSNVYIYMVAPLINIICSMMMWMMFPFMFTFSFMKMSMLFMLCCMTFNTTSIMMMSWSSNSNYAFIGMIRTISQLISYEINLIMLIMSIIMITEQMNLMLTSKMQKYSPILIITFPMIIIWMITILAETNRTPFDFSEGESELISGFNIEYSSINFMMLFLSEYSSILLMSFISVSLFVTNYVNNMIFYWLYFILCFYFIWARTTLPRFRYDKLMKLNWTQILPLTTVFLFMTFPMKL</sequence>
<dbReference type="GO" id="GO:0009060">
    <property type="term" value="P:aerobic respiration"/>
    <property type="evidence" value="ECO:0007669"/>
    <property type="project" value="TreeGrafter"/>
</dbReference>
<protein>
    <recommendedName>
        <fullName evidence="4 13">NADH-ubiquinone oxidoreductase chain 1</fullName>
        <ecNumber evidence="13">7.1.1.2</ecNumber>
    </recommendedName>
</protein>
<dbReference type="PROSITE" id="PS00667">
    <property type="entry name" value="COMPLEX1_ND1_1"/>
    <property type="match status" value="1"/>
</dbReference>
<evidence type="ECO:0000256" key="11">
    <source>
        <dbReference type="ARBA" id="ARBA00023136"/>
    </source>
</evidence>
<dbReference type="GO" id="GO:0003954">
    <property type="term" value="F:NADH dehydrogenase activity"/>
    <property type="evidence" value="ECO:0007669"/>
    <property type="project" value="TreeGrafter"/>
</dbReference>
<evidence type="ECO:0000256" key="9">
    <source>
        <dbReference type="ARBA" id="ARBA00023075"/>
    </source>
</evidence>
<keyword evidence="10 13" id="KW-0496">Mitochondrion</keyword>
<keyword evidence="6 12" id="KW-0812">Transmembrane</keyword>
<organism evidence="15">
    <name type="scientific">Bemisia afer</name>
    <name type="common">Whitefly</name>
    <dbReference type="NCBI Taxonomy" id="166114"/>
    <lineage>
        <taxon>Eukaryota</taxon>
        <taxon>Metazoa</taxon>
        <taxon>Ecdysozoa</taxon>
        <taxon>Arthropoda</taxon>
        <taxon>Hexapoda</taxon>
        <taxon>Insecta</taxon>
        <taxon>Pterygota</taxon>
        <taxon>Neoptera</taxon>
        <taxon>Paraneoptera</taxon>
        <taxon>Hemiptera</taxon>
        <taxon>Sternorrhyncha</taxon>
        <taxon>Aleyrodoidea</taxon>
        <taxon>Aleyrodidae</taxon>
        <taxon>Aleyrodinae</taxon>
        <taxon>Bemisia</taxon>
    </lineage>
</organism>
<dbReference type="InterPro" id="IPR018086">
    <property type="entry name" value="NADH_UbQ_OxRdtase_su1_CS"/>
</dbReference>
<evidence type="ECO:0000256" key="10">
    <source>
        <dbReference type="ARBA" id="ARBA00023128"/>
    </source>
</evidence>
<keyword evidence="5" id="KW-0813">Transport</keyword>
<comment type="function">
    <text evidence="1">Core subunit of the mitochondrial membrane respiratory chain NADH dehydrogenase (Complex I) that is believed to belong to the minimal assembly required for catalysis. Complex I functions in the transfer of electrons from NADH to the respiratory chain. The immediate electron acceptor for the enzyme is believed to be ubiquinone.</text>
</comment>
<comment type="catalytic activity">
    <reaction evidence="13">
        <text>a ubiquinone + NADH + 5 H(+)(in) = a ubiquinol + NAD(+) + 4 H(+)(out)</text>
        <dbReference type="Rhea" id="RHEA:29091"/>
        <dbReference type="Rhea" id="RHEA-COMP:9565"/>
        <dbReference type="Rhea" id="RHEA-COMP:9566"/>
        <dbReference type="ChEBI" id="CHEBI:15378"/>
        <dbReference type="ChEBI" id="CHEBI:16389"/>
        <dbReference type="ChEBI" id="CHEBI:17976"/>
        <dbReference type="ChEBI" id="CHEBI:57540"/>
        <dbReference type="ChEBI" id="CHEBI:57945"/>
        <dbReference type="EC" id="7.1.1.2"/>
    </reaction>
</comment>
<name>A0A0U2GSZ2_BEMAF</name>
<feature type="transmembrane region" description="Helical" evidence="14">
    <location>
        <begin position="128"/>
        <end position="151"/>
    </location>
</feature>
<keyword evidence="9 13" id="KW-0830">Ubiquinone</keyword>
<reference evidence="15" key="1">
    <citation type="journal article" date="2015" name="Mitochondrial DNA">
        <title>A complete mitochondrial DNA genome derived from a Chinese population of the Bemisia afer species complex (Hemiptera: Aleyrodidae).</title>
        <authorList>
            <person name="Wang H.L."/>
            <person name="Zhang Z."/>
            <person name="Bing X.L."/>
            <person name="Liu Y.Q."/>
            <person name="Liu S.S."/>
            <person name="Wang X.W."/>
        </authorList>
    </citation>
    <scope>NUCLEOTIDE SEQUENCE</scope>
</reference>
<comment type="similarity">
    <text evidence="3 12">Belongs to the complex I subunit 1 family.</text>
</comment>
<geneLocation type="mitochondrion" evidence="15"/>
<accession>A0A0U2GSZ2</accession>
<feature type="transmembrane region" description="Helical" evidence="14">
    <location>
        <begin position="69"/>
        <end position="90"/>
    </location>
</feature>
<feature type="transmembrane region" description="Helical" evidence="14">
    <location>
        <begin position="102"/>
        <end position="122"/>
    </location>
</feature>
<evidence type="ECO:0000256" key="4">
    <source>
        <dbReference type="ARBA" id="ARBA00021009"/>
    </source>
</evidence>
<dbReference type="PANTHER" id="PTHR11432:SF3">
    <property type="entry name" value="NADH-UBIQUINONE OXIDOREDUCTASE CHAIN 1"/>
    <property type="match status" value="1"/>
</dbReference>
<keyword evidence="12" id="KW-0520">NAD</keyword>
<dbReference type="PANTHER" id="PTHR11432">
    <property type="entry name" value="NADH DEHYDROGENASE SUBUNIT 1"/>
    <property type="match status" value="1"/>
</dbReference>
<evidence type="ECO:0000256" key="12">
    <source>
        <dbReference type="RuleBase" id="RU000471"/>
    </source>
</evidence>
<gene>
    <name evidence="15" type="primary">ND1</name>
</gene>
<evidence type="ECO:0000256" key="2">
    <source>
        <dbReference type="ARBA" id="ARBA00004448"/>
    </source>
</evidence>
<proteinExistence type="inferred from homology"/>
<dbReference type="GO" id="GO:0008137">
    <property type="term" value="F:NADH dehydrogenase (ubiquinone) activity"/>
    <property type="evidence" value="ECO:0007669"/>
    <property type="project" value="UniProtKB-EC"/>
</dbReference>
<keyword evidence="11 14" id="KW-0472">Membrane</keyword>
<evidence type="ECO:0000256" key="5">
    <source>
        <dbReference type="ARBA" id="ARBA00022448"/>
    </source>
</evidence>
<evidence type="ECO:0000256" key="6">
    <source>
        <dbReference type="ARBA" id="ARBA00022692"/>
    </source>
</evidence>
<keyword evidence="7" id="KW-0999">Mitochondrion inner membrane</keyword>